<accession>A0AAD7ZI62</accession>
<evidence type="ECO:0000313" key="2">
    <source>
        <dbReference type="EMBL" id="KAJ9580941.1"/>
    </source>
</evidence>
<evidence type="ECO:0008006" key="4">
    <source>
        <dbReference type="Google" id="ProtNLM"/>
    </source>
</evidence>
<sequence>MSKYSLSHWMLVAVGTGIMVIISTITGEVSGEESGGTNFFLKASKSVPRIGRRSEYDNFYLKASKSVPRIGRRRELSPLTDGREWANVPWFRTSDNIPGPSRRSDYNNHEEGHPSQLVSWNEIEKAMEMNPDIWNPDLWRKNSQFYPMRDEYDIPHVTRRSIGPDNNEKRAVEDSRNQAEH</sequence>
<comment type="caution">
    <text evidence="2">The sequence shown here is derived from an EMBL/GenBank/DDBJ whole genome shotgun (WGS) entry which is preliminary data.</text>
</comment>
<proteinExistence type="predicted"/>
<feature type="compositionally biased region" description="Basic and acidic residues" evidence="1">
    <location>
        <begin position="166"/>
        <end position="181"/>
    </location>
</feature>
<organism evidence="2 3">
    <name type="scientific">Diploptera punctata</name>
    <name type="common">Pacific beetle cockroach</name>
    <dbReference type="NCBI Taxonomy" id="6984"/>
    <lineage>
        <taxon>Eukaryota</taxon>
        <taxon>Metazoa</taxon>
        <taxon>Ecdysozoa</taxon>
        <taxon>Arthropoda</taxon>
        <taxon>Hexapoda</taxon>
        <taxon>Insecta</taxon>
        <taxon>Pterygota</taxon>
        <taxon>Neoptera</taxon>
        <taxon>Polyneoptera</taxon>
        <taxon>Dictyoptera</taxon>
        <taxon>Blattodea</taxon>
        <taxon>Blaberoidea</taxon>
        <taxon>Blaberidae</taxon>
        <taxon>Diplopterinae</taxon>
        <taxon>Diploptera</taxon>
    </lineage>
</organism>
<evidence type="ECO:0000256" key="1">
    <source>
        <dbReference type="SAM" id="MobiDB-lite"/>
    </source>
</evidence>
<dbReference type="Proteomes" id="UP001233999">
    <property type="component" value="Unassembled WGS sequence"/>
</dbReference>
<keyword evidence="3" id="KW-1185">Reference proteome</keyword>
<name>A0AAD7ZI62_DIPPU</name>
<reference evidence="2" key="1">
    <citation type="journal article" date="2023" name="IScience">
        <title>Live-bearing cockroach genome reveals convergent evolutionary mechanisms linked to viviparity in insects and beyond.</title>
        <authorList>
            <person name="Fouks B."/>
            <person name="Harrison M.C."/>
            <person name="Mikhailova A.A."/>
            <person name="Marchal E."/>
            <person name="English S."/>
            <person name="Carruthers M."/>
            <person name="Jennings E.C."/>
            <person name="Chiamaka E.L."/>
            <person name="Frigard R.A."/>
            <person name="Pippel M."/>
            <person name="Attardo G.M."/>
            <person name="Benoit J.B."/>
            <person name="Bornberg-Bauer E."/>
            <person name="Tobe S.S."/>
        </authorList>
    </citation>
    <scope>NUCLEOTIDE SEQUENCE</scope>
    <source>
        <strain evidence="2">Stay&amp;Tobe</strain>
    </source>
</reference>
<dbReference type="EMBL" id="JASPKZ010008087">
    <property type="protein sequence ID" value="KAJ9580941.1"/>
    <property type="molecule type" value="Genomic_DNA"/>
</dbReference>
<feature type="region of interest" description="Disordered" evidence="1">
    <location>
        <begin position="157"/>
        <end position="181"/>
    </location>
</feature>
<dbReference type="AlphaFoldDB" id="A0AAD7ZI62"/>
<protein>
    <recommendedName>
        <fullName evidence="4">Ecdysis triggering hormone</fullName>
    </recommendedName>
</protein>
<reference evidence="2" key="2">
    <citation type="submission" date="2023-05" db="EMBL/GenBank/DDBJ databases">
        <authorList>
            <person name="Fouks B."/>
        </authorList>
    </citation>
    <scope>NUCLEOTIDE SEQUENCE</scope>
    <source>
        <strain evidence="2">Stay&amp;Tobe</strain>
        <tissue evidence="2">Testes</tissue>
    </source>
</reference>
<gene>
    <name evidence="2" type="ORF">L9F63_023888</name>
</gene>
<evidence type="ECO:0000313" key="3">
    <source>
        <dbReference type="Proteomes" id="UP001233999"/>
    </source>
</evidence>